<evidence type="ECO:0000313" key="2">
    <source>
        <dbReference type="Proteomes" id="UP001055286"/>
    </source>
</evidence>
<reference evidence="1" key="1">
    <citation type="journal article" date="2016" name="Front. Microbiol.">
        <title>Genome Sequence of the Piezophilic, Mesophilic Sulfate-Reducing Bacterium Desulfovibrio indicus J2T.</title>
        <authorList>
            <person name="Cao J."/>
            <person name="Maignien L."/>
            <person name="Shao Z."/>
            <person name="Alain K."/>
            <person name="Jebbar M."/>
        </authorList>
    </citation>
    <scope>NUCLEOTIDE SEQUENCE</scope>
    <source>
        <strain evidence="1">JCM 32048</strain>
    </source>
</reference>
<sequence length="91" mass="10394">MNALTHHARHRLQQRAIPSLVLDLLEECGSVARTRDGDSLFFDKAARRRLRHRLGGERGMRMIEPWLGIYAVVGDQGLVITAGHRQGRLRR</sequence>
<organism evidence="1 2">
    <name type="scientific">Methylobacterium frigidaeris</name>
    <dbReference type="NCBI Taxonomy" id="2038277"/>
    <lineage>
        <taxon>Bacteria</taxon>
        <taxon>Pseudomonadati</taxon>
        <taxon>Pseudomonadota</taxon>
        <taxon>Alphaproteobacteria</taxon>
        <taxon>Hyphomicrobiales</taxon>
        <taxon>Methylobacteriaceae</taxon>
        <taxon>Methylobacterium</taxon>
    </lineage>
</organism>
<accession>A0AA37HJ61</accession>
<comment type="caution">
    <text evidence="1">The sequence shown here is derived from an EMBL/GenBank/DDBJ whole genome shotgun (WGS) entry which is preliminary data.</text>
</comment>
<dbReference type="RefSeq" id="WP_099902631.1">
    <property type="nucleotide sequence ID" value="NZ_BPQJ01000167.1"/>
</dbReference>
<dbReference type="EMBL" id="BPQJ01000167">
    <property type="protein sequence ID" value="GJD67062.1"/>
    <property type="molecule type" value="Genomic_DNA"/>
</dbReference>
<dbReference type="AlphaFoldDB" id="A0AA37HJ61"/>
<gene>
    <name evidence="1" type="ORF">MPEAHAMD_7266</name>
</gene>
<dbReference type="Proteomes" id="UP001055286">
    <property type="component" value="Unassembled WGS sequence"/>
</dbReference>
<protein>
    <submittedName>
        <fullName evidence="1">Uncharacterized protein</fullName>
    </submittedName>
</protein>
<proteinExistence type="predicted"/>
<keyword evidence="2" id="KW-1185">Reference proteome</keyword>
<name>A0AA37HJ61_9HYPH</name>
<reference evidence="1" key="2">
    <citation type="submission" date="2021-08" db="EMBL/GenBank/DDBJ databases">
        <authorList>
            <person name="Tani A."/>
            <person name="Ola A."/>
            <person name="Ogura Y."/>
            <person name="Katsura K."/>
            <person name="Hayashi T."/>
        </authorList>
    </citation>
    <scope>NUCLEOTIDE SEQUENCE</scope>
    <source>
        <strain evidence="1">JCM 32048</strain>
    </source>
</reference>
<evidence type="ECO:0000313" key="1">
    <source>
        <dbReference type="EMBL" id="GJD67062.1"/>
    </source>
</evidence>